<evidence type="ECO:0000313" key="5">
    <source>
        <dbReference type="Proteomes" id="UP001221566"/>
    </source>
</evidence>
<accession>A0A495AYE9</accession>
<evidence type="ECO:0000313" key="3">
    <source>
        <dbReference type="EMBL" id="RKQ52944.1"/>
    </source>
</evidence>
<reference evidence="3 4" key="1">
    <citation type="submission" date="2018-10" db="EMBL/GenBank/DDBJ databases">
        <title>Genomic Encyclopedia of Type Strains, Phase IV (KMG-IV): sequencing the most valuable type-strain genomes for metagenomic binning, comparative biology and taxonomic classification.</title>
        <authorList>
            <person name="Goeker M."/>
        </authorList>
    </citation>
    <scope>NUCLEOTIDE SEQUENCE [LARGE SCALE GENOMIC DNA]</scope>
    <source>
        <strain evidence="3 4">DSM 3303</strain>
    </source>
</reference>
<keyword evidence="5" id="KW-1185">Reference proteome</keyword>
<comment type="caution">
    <text evidence="3">The sequence shown here is derived from an EMBL/GenBank/DDBJ whole genome shotgun (WGS) entry which is preliminary data.</text>
</comment>
<dbReference type="Proteomes" id="UP000279384">
    <property type="component" value="Unassembled WGS sequence"/>
</dbReference>
<sequence length="124" mass="14236">MFDSRFYFTGATILAVLSTLATAWTLLMFSVLLIFVGLWQADREQIRELSPSTAVMFVMQDDSSPRSLDDFIGHHLMFYQDGIPVYRDLFDGDHYWQLLEADSQALSGDDIIRVFPGVSYRRKA</sequence>
<protein>
    <submittedName>
        <fullName evidence="3">Uncharacterized protein</fullName>
    </submittedName>
</protein>
<evidence type="ECO:0000256" key="1">
    <source>
        <dbReference type="SAM" id="Phobius"/>
    </source>
</evidence>
<reference evidence="2 5" key="2">
    <citation type="submission" date="2023-01" db="EMBL/GenBank/DDBJ databases">
        <title>Novel species of the genus Vogesella isolated from rivers.</title>
        <authorList>
            <person name="Lu H."/>
        </authorList>
    </citation>
    <scope>NUCLEOTIDE SEQUENCE [LARGE SCALE GENOMIC DNA]</scope>
    <source>
        <strain evidence="2 5">SH7W</strain>
    </source>
</reference>
<proteinExistence type="predicted"/>
<keyword evidence="1" id="KW-0472">Membrane</keyword>
<gene>
    <name evidence="3" type="ORF">C8E02_3414</name>
    <name evidence="2" type="ORF">PQU93_16795</name>
</gene>
<dbReference type="RefSeq" id="WP_120812757.1">
    <property type="nucleotide sequence ID" value="NZ_JAQQKY010000011.1"/>
</dbReference>
<evidence type="ECO:0000313" key="2">
    <source>
        <dbReference type="EMBL" id="MDC7692426.1"/>
    </source>
</evidence>
<feature type="transmembrane region" description="Helical" evidence="1">
    <location>
        <begin position="6"/>
        <end position="39"/>
    </location>
</feature>
<keyword evidence="1" id="KW-1133">Transmembrane helix</keyword>
<dbReference type="AlphaFoldDB" id="A0A495AYE9"/>
<dbReference type="EMBL" id="JAQQKY010000011">
    <property type="protein sequence ID" value="MDC7692426.1"/>
    <property type="molecule type" value="Genomic_DNA"/>
</dbReference>
<evidence type="ECO:0000313" key="4">
    <source>
        <dbReference type="Proteomes" id="UP000279384"/>
    </source>
</evidence>
<keyword evidence="1" id="KW-0812">Transmembrane</keyword>
<organism evidence="3 4">
    <name type="scientific">Vogesella indigofera</name>
    <name type="common">Pseudomonas indigofera</name>
    <dbReference type="NCBI Taxonomy" id="45465"/>
    <lineage>
        <taxon>Bacteria</taxon>
        <taxon>Pseudomonadati</taxon>
        <taxon>Pseudomonadota</taxon>
        <taxon>Betaproteobacteria</taxon>
        <taxon>Neisseriales</taxon>
        <taxon>Chromobacteriaceae</taxon>
        <taxon>Vogesella</taxon>
    </lineage>
</organism>
<dbReference type="Proteomes" id="UP001221566">
    <property type="component" value="Unassembled WGS sequence"/>
</dbReference>
<dbReference type="EMBL" id="RBID01000020">
    <property type="protein sequence ID" value="RKQ52944.1"/>
    <property type="molecule type" value="Genomic_DNA"/>
</dbReference>
<name>A0A495AYE9_VOGIN</name>